<dbReference type="RefSeq" id="WP_394300613.1">
    <property type="nucleotide sequence ID" value="NZ_JBHMQT010000013.1"/>
</dbReference>
<dbReference type="EMBL" id="JBHMQT010000013">
    <property type="protein sequence ID" value="MFC0862401.1"/>
    <property type="molecule type" value="Genomic_DNA"/>
</dbReference>
<gene>
    <name evidence="1" type="ORF">ACFHYQ_08835</name>
</gene>
<proteinExistence type="predicted"/>
<comment type="caution">
    <text evidence="1">The sequence shown here is derived from an EMBL/GenBank/DDBJ whole genome shotgun (WGS) entry which is preliminary data.</text>
</comment>
<reference evidence="1 2" key="1">
    <citation type="submission" date="2024-09" db="EMBL/GenBank/DDBJ databases">
        <authorList>
            <person name="Sun Q."/>
            <person name="Mori K."/>
        </authorList>
    </citation>
    <scope>NUCLEOTIDE SEQUENCE [LARGE SCALE GENOMIC DNA]</scope>
    <source>
        <strain evidence="1 2">TBRC 1851</strain>
    </source>
</reference>
<protein>
    <recommendedName>
        <fullName evidence="3">Toxin-antitoxin system</fullName>
    </recommendedName>
</protein>
<evidence type="ECO:0000313" key="2">
    <source>
        <dbReference type="Proteomes" id="UP001589870"/>
    </source>
</evidence>
<name>A0ABV6U5J9_9ACTN</name>
<keyword evidence="2" id="KW-1185">Reference proteome</keyword>
<evidence type="ECO:0000313" key="1">
    <source>
        <dbReference type="EMBL" id="MFC0862401.1"/>
    </source>
</evidence>
<organism evidence="1 2">
    <name type="scientific">Sphaerimonospora cavernae</name>
    <dbReference type="NCBI Taxonomy" id="1740611"/>
    <lineage>
        <taxon>Bacteria</taxon>
        <taxon>Bacillati</taxon>
        <taxon>Actinomycetota</taxon>
        <taxon>Actinomycetes</taxon>
        <taxon>Streptosporangiales</taxon>
        <taxon>Streptosporangiaceae</taxon>
        <taxon>Sphaerimonospora</taxon>
    </lineage>
</organism>
<sequence length="70" mass="7977">MAAIVGRLQRHRGAGDYTPLQTRVPVHVRDRYDLAAARRGVSLSMYLERLIEMDPLARESYDPAQKDPLI</sequence>
<dbReference type="Proteomes" id="UP001589870">
    <property type="component" value="Unassembled WGS sequence"/>
</dbReference>
<evidence type="ECO:0008006" key="3">
    <source>
        <dbReference type="Google" id="ProtNLM"/>
    </source>
</evidence>
<accession>A0ABV6U5J9</accession>